<keyword evidence="4" id="KW-0539">Nucleus</keyword>
<name>A0A8H3G9I2_9LECA</name>
<evidence type="ECO:0000256" key="4">
    <source>
        <dbReference type="ARBA" id="ARBA00023242"/>
    </source>
</evidence>
<dbReference type="SUPFAM" id="SSF51045">
    <property type="entry name" value="WW domain"/>
    <property type="match status" value="1"/>
</dbReference>
<dbReference type="Pfam" id="PF00397">
    <property type="entry name" value="WW"/>
    <property type="match status" value="1"/>
</dbReference>
<gene>
    <name evidence="7" type="ORF">HETSPECPRED_001058</name>
</gene>
<proteinExistence type="predicted"/>
<reference evidence="7" key="1">
    <citation type="submission" date="2021-03" db="EMBL/GenBank/DDBJ databases">
        <authorList>
            <person name="Tagirdzhanova G."/>
        </authorList>
    </citation>
    <scope>NUCLEOTIDE SEQUENCE</scope>
</reference>
<dbReference type="OrthoDB" id="9991317at2759"/>
<evidence type="ECO:0000256" key="2">
    <source>
        <dbReference type="ARBA" id="ARBA00004496"/>
    </source>
</evidence>
<dbReference type="GO" id="GO:0005634">
    <property type="term" value="C:nucleus"/>
    <property type="evidence" value="ECO:0007669"/>
    <property type="project" value="UniProtKB-SubCell"/>
</dbReference>
<dbReference type="GO" id="GO:0003713">
    <property type="term" value="F:transcription coactivator activity"/>
    <property type="evidence" value="ECO:0007669"/>
    <property type="project" value="TreeGrafter"/>
</dbReference>
<evidence type="ECO:0000313" key="8">
    <source>
        <dbReference type="Proteomes" id="UP000664521"/>
    </source>
</evidence>
<protein>
    <recommendedName>
        <fullName evidence="6">WW domain-containing protein</fullName>
    </recommendedName>
</protein>
<dbReference type="InterPro" id="IPR001202">
    <property type="entry name" value="WW_dom"/>
</dbReference>
<dbReference type="PANTHER" id="PTHR17616:SF8">
    <property type="entry name" value="TRANSCRIPTIONAL COACTIVATOR YORKIE"/>
    <property type="match status" value="1"/>
</dbReference>
<dbReference type="InterPro" id="IPR051583">
    <property type="entry name" value="YAP1"/>
</dbReference>
<feature type="region of interest" description="Disordered" evidence="5">
    <location>
        <begin position="1243"/>
        <end position="1274"/>
    </location>
</feature>
<keyword evidence="3" id="KW-0963">Cytoplasm</keyword>
<sequence>MADRNAMTSLSPNHTYFPIPSLYSGLPQDVAQSIEEILASDFEAQAPEAEKFFAAMPNDAKLQPVTVIARSVNLLFLWEFRAAYVFLHGFVSSKPEGLDLVPPVAPLIRALLACAEVVYKGHFESARSCLVELKSLLMPLRLEEYTDLMIYILREYLRLIKEARNASVAGAFRVDSYLSAIKFDALNGLPAVARLREHLQSEGRWREAVVLHDFEDDLYANDDERIVPLESIIKCLGVASDSPLLKFLKAGKLASLAHLHDEYSRREEAVRLIQQAQSLGPGKNAGPLPFRATALDLIEYQISTPNWAGMEIDHLLKLVDRYRLVKFHRLEALTLFTAGTGLLALLSSDRYPGKAIADDVEQQAEEVLNLLGHTELLFHSGLGYHTPPIEDFEMCIKWWSLFDEKHDAYGAWKQRISLQLQWQSQHVQSENFMASLEAKQRAELITEECCVFWKQVELESNPIQSSIPEVSQQLSTASITNMKKSDIYPKYFFEDHRSDITIANPETGSRYFGSLGGGSFTAVRQKPFQSLLNWLSVDFQKGALLPSHAAVIFENGVSPKGREEWESFMSSLDAQRLMNLIYGPFDQAVSYEAWGDVFAALEKWIRSTDSFPRAQRQFMLIELLKARIERRLPNALLIQECRRNLEIIPSLGDRQDLRNIGDPVGLFTYQCQLAFAQAAHGSWLHEEKWTQSMESLFQEATSMLESTLAENPVEKILAGHFNTMDLNLCGMLYYELGTLIFCKFDCHAPINVDRALINFWLAELCGMWERAPLKVQDGFKARKDFLKVLERPWVRNIFPMALRLQTTLAWDGSAKLPITAWSWIQHAKCRGLDAVGFYKNLNWKYNESPPPPKAEATVGDAFSLLQLQTLAAAADQRVLFVDYYTDFFWGKAGEPVLIAYMSGMEYPQLCKPENAIDVSQLKVYKDQFLSALESGACGESRDGRPLPEVCLQKFDFLVRPLLEFSKKGDIIVMSPCGLLHGLPLHAILIDDEPLISRNPVVYNTSMRSLWYSTLSRVSLNSSRTASTNSLQGRVLCGIPFPAGQLSAQRVAQRFKCEPALTGGNCTKEAFIKALSSDLDVVHYHAHSKSEPDDPLAQTLEFEDGPLSVKEYLDVVPTSKGHHITLLGCSSGVTVKTVGNEPLGLVPALMHHGAASVISALWPIDDKDAADFSDIFYDSFDGETSNPGNEADNASPKPDIQDVTPQNQESDQTDSKERPLPPGWEMRLTTDNRIYFVDHINRTTTWADPRPSQTDSPKHASPKTNQASAPEPADPSPVPINLALATQTAVLHLMHPHTENNPAAEKSHSPAADPKAARIDPRARRAPLRSWAGFVMSGWWIV</sequence>
<dbReference type="Proteomes" id="UP000664521">
    <property type="component" value="Unassembled WGS sequence"/>
</dbReference>
<dbReference type="GO" id="GO:0045944">
    <property type="term" value="P:positive regulation of transcription by RNA polymerase II"/>
    <property type="evidence" value="ECO:0007669"/>
    <property type="project" value="TreeGrafter"/>
</dbReference>
<organism evidence="7 8">
    <name type="scientific">Heterodermia speciosa</name>
    <dbReference type="NCBI Taxonomy" id="116794"/>
    <lineage>
        <taxon>Eukaryota</taxon>
        <taxon>Fungi</taxon>
        <taxon>Dikarya</taxon>
        <taxon>Ascomycota</taxon>
        <taxon>Pezizomycotina</taxon>
        <taxon>Lecanoromycetes</taxon>
        <taxon>OSLEUM clade</taxon>
        <taxon>Lecanoromycetidae</taxon>
        <taxon>Caliciales</taxon>
        <taxon>Physciaceae</taxon>
        <taxon>Heterodermia</taxon>
    </lineage>
</organism>
<dbReference type="EMBL" id="CAJPDS010000112">
    <property type="protein sequence ID" value="CAF9938385.1"/>
    <property type="molecule type" value="Genomic_DNA"/>
</dbReference>
<accession>A0A8H3G9I2</accession>
<dbReference type="PROSITE" id="PS50020">
    <property type="entry name" value="WW_DOMAIN_2"/>
    <property type="match status" value="1"/>
</dbReference>
<dbReference type="Gene3D" id="2.20.70.10">
    <property type="match status" value="1"/>
</dbReference>
<dbReference type="GO" id="GO:0005737">
    <property type="term" value="C:cytoplasm"/>
    <property type="evidence" value="ECO:0007669"/>
    <property type="project" value="UniProtKB-SubCell"/>
</dbReference>
<dbReference type="PROSITE" id="PS01159">
    <property type="entry name" value="WW_DOMAIN_1"/>
    <property type="match status" value="1"/>
</dbReference>
<dbReference type="Pfam" id="PF12770">
    <property type="entry name" value="CHAT"/>
    <property type="match status" value="1"/>
</dbReference>
<dbReference type="CDD" id="cd00201">
    <property type="entry name" value="WW"/>
    <property type="match status" value="1"/>
</dbReference>
<dbReference type="GO" id="GO:0035329">
    <property type="term" value="P:hippo signaling"/>
    <property type="evidence" value="ECO:0007669"/>
    <property type="project" value="TreeGrafter"/>
</dbReference>
<comment type="caution">
    <text evidence="7">The sequence shown here is derived from an EMBL/GenBank/DDBJ whole genome shotgun (WGS) entry which is preliminary data.</text>
</comment>
<evidence type="ECO:0000313" key="7">
    <source>
        <dbReference type="EMBL" id="CAF9938385.1"/>
    </source>
</evidence>
<evidence type="ECO:0000256" key="5">
    <source>
        <dbReference type="SAM" id="MobiDB-lite"/>
    </source>
</evidence>
<dbReference type="InterPro" id="IPR036020">
    <property type="entry name" value="WW_dom_sf"/>
</dbReference>
<feature type="region of interest" description="Disordered" evidence="5">
    <location>
        <begin position="1298"/>
        <end position="1320"/>
    </location>
</feature>
<evidence type="ECO:0000259" key="6">
    <source>
        <dbReference type="PROSITE" id="PS50020"/>
    </source>
</evidence>
<feature type="compositionally biased region" description="Polar residues" evidence="5">
    <location>
        <begin position="1243"/>
        <end position="1254"/>
    </location>
</feature>
<evidence type="ECO:0000256" key="3">
    <source>
        <dbReference type="ARBA" id="ARBA00022490"/>
    </source>
</evidence>
<dbReference type="InterPro" id="IPR024983">
    <property type="entry name" value="CHAT_dom"/>
</dbReference>
<dbReference type="PANTHER" id="PTHR17616">
    <property type="entry name" value="YES-ASSOCIATED PROTEIN YAP1 FAMILY MEMBER"/>
    <property type="match status" value="1"/>
</dbReference>
<comment type="subcellular location">
    <subcellularLocation>
        <location evidence="2">Cytoplasm</location>
    </subcellularLocation>
    <subcellularLocation>
        <location evidence="1">Nucleus</location>
    </subcellularLocation>
</comment>
<dbReference type="SMART" id="SM00456">
    <property type="entry name" value="WW"/>
    <property type="match status" value="1"/>
</dbReference>
<feature type="domain" description="WW" evidence="6">
    <location>
        <begin position="1217"/>
        <end position="1250"/>
    </location>
</feature>
<keyword evidence="8" id="KW-1185">Reference proteome</keyword>
<feature type="region of interest" description="Disordered" evidence="5">
    <location>
        <begin position="1180"/>
        <end position="1226"/>
    </location>
</feature>
<evidence type="ECO:0000256" key="1">
    <source>
        <dbReference type="ARBA" id="ARBA00004123"/>
    </source>
</evidence>